<name>A0ACC0X7B7_9ROSI</name>
<gene>
    <name evidence="1" type="ORF">Pint_34572</name>
</gene>
<accession>A0ACC0X7B7</accession>
<proteinExistence type="predicted"/>
<sequence length="205" mass="22259">MGPYGENLAEGYGNLNGMDAVKMWVSEKPNYDYASNSCVGDECLHYTQVVWRKSTQLGCGRVKCQNGWCPRLPLLCTKLPTDYVQCPQFARAAVGVGPVTWDNTVAAFAQNYANQRIGDCALVHSGGGGKYGENLAWSSADLSGTDAVKMWVDEKADYDYNSNTCAAGKVCGHYTQVVWRDSVRIGCAKVRCNNGGTFYSACNNG</sequence>
<dbReference type="EMBL" id="CM047749">
    <property type="protein sequence ID" value="KAJ0011318.1"/>
    <property type="molecule type" value="Genomic_DNA"/>
</dbReference>
<keyword evidence="2" id="KW-1185">Reference proteome</keyword>
<protein>
    <submittedName>
        <fullName evidence="1">Uncharacterized protein</fullName>
    </submittedName>
</protein>
<dbReference type="Proteomes" id="UP001163603">
    <property type="component" value="Chromosome 14"/>
</dbReference>
<evidence type="ECO:0000313" key="1">
    <source>
        <dbReference type="EMBL" id="KAJ0011318.1"/>
    </source>
</evidence>
<reference evidence="2" key="1">
    <citation type="journal article" date="2023" name="G3 (Bethesda)">
        <title>Genome assembly and association tests identify interacting loci associated with vigor, precocity, and sex in interspecific pistachio rootstocks.</title>
        <authorList>
            <person name="Palmer W."/>
            <person name="Jacygrad E."/>
            <person name="Sagayaradj S."/>
            <person name="Cavanaugh K."/>
            <person name="Han R."/>
            <person name="Bertier L."/>
            <person name="Beede B."/>
            <person name="Kafkas S."/>
            <person name="Golino D."/>
            <person name="Preece J."/>
            <person name="Michelmore R."/>
        </authorList>
    </citation>
    <scope>NUCLEOTIDE SEQUENCE [LARGE SCALE GENOMIC DNA]</scope>
</reference>
<evidence type="ECO:0000313" key="2">
    <source>
        <dbReference type="Proteomes" id="UP001163603"/>
    </source>
</evidence>
<comment type="caution">
    <text evidence="1">The sequence shown here is derived from an EMBL/GenBank/DDBJ whole genome shotgun (WGS) entry which is preliminary data.</text>
</comment>
<organism evidence="1 2">
    <name type="scientific">Pistacia integerrima</name>
    <dbReference type="NCBI Taxonomy" id="434235"/>
    <lineage>
        <taxon>Eukaryota</taxon>
        <taxon>Viridiplantae</taxon>
        <taxon>Streptophyta</taxon>
        <taxon>Embryophyta</taxon>
        <taxon>Tracheophyta</taxon>
        <taxon>Spermatophyta</taxon>
        <taxon>Magnoliopsida</taxon>
        <taxon>eudicotyledons</taxon>
        <taxon>Gunneridae</taxon>
        <taxon>Pentapetalae</taxon>
        <taxon>rosids</taxon>
        <taxon>malvids</taxon>
        <taxon>Sapindales</taxon>
        <taxon>Anacardiaceae</taxon>
        <taxon>Pistacia</taxon>
    </lineage>
</organism>